<proteinExistence type="inferred from homology"/>
<keyword evidence="5 8" id="KW-1133">Transmembrane helix</keyword>
<dbReference type="Pfam" id="PF01699">
    <property type="entry name" value="Na_Ca_ex"/>
    <property type="match status" value="2"/>
</dbReference>
<evidence type="ECO:0000256" key="1">
    <source>
        <dbReference type="ARBA" id="ARBA00004141"/>
    </source>
</evidence>
<feature type="compositionally biased region" description="Polar residues" evidence="7">
    <location>
        <begin position="318"/>
        <end position="347"/>
    </location>
</feature>
<protein>
    <recommendedName>
        <fullName evidence="9">Sodium/calcium exchanger membrane region domain-containing protein</fullName>
    </recommendedName>
</protein>
<evidence type="ECO:0000256" key="6">
    <source>
        <dbReference type="ARBA" id="ARBA00023136"/>
    </source>
</evidence>
<feature type="transmembrane region" description="Helical" evidence="8">
    <location>
        <begin position="180"/>
        <end position="198"/>
    </location>
</feature>
<feature type="transmembrane region" description="Helical" evidence="8">
    <location>
        <begin position="20"/>
        <end position="42"/>
    </location>
</feature>
<dbReference type="GO" id="GO:0016020">
    <property type="term" value="C:membrane"/>
    <property type="evidence" value="ECO:0007669"/>
    <property type="project" value="UniProtKB-SubCell"/>
</dbReference>
<dbReference type="eggNOG" id="KOG2399">
    <property type="taxonomic scope" value="Eukaryota"/>
</dbReference>
<evidence type="ECO:0000256" key="5">
    <source>
        <dbReference type="ARBA" id="ARBA00022989"/>
    </source>
</evidence>
<dbReference type="RefSeq" id="XP_003669590.1">
    <property type="nucleotide sequence ID" value="XM_003669542.1"/>
</dbReference>
<evidence type="ECO:0000256" key="7">
    <source>
        <dbReference type="SAM" id="MobiDB-lite"/>
    </source>
</evidence>
<feature type="domain" description="Sodium/calcium exchanger membrane region" evidence="9">
    <location>
        <begin position="551"/>
        <end position="735"/>
    </location>
</feature>
<dbReference type="PANTHER" id="PTHR12266:SF0">
    <property type="entry name" value="MITOCHONDRIAL SODIUM_CALCIUM EXCHANGER PROTEIN"/>
    <property type="match status" value="1"/>
</dbReference>
<organism evidence="10 11">
    <name type="scientific">Naumovozyma dairenensis (strain ATCC 10597 / BCRC 20456 / CBS 421 / NBRC 0211 / NRRL Y-12639)</name>
    <name type="common">Saccharomyces dairenensis</name>
    <dbReference type="NCBI Taxonomy" id="1071378"/>
    <lineage>
        <taxon>Eukaryota</taxon>
        <taxon>Fungi</taxon>
        <taxon>Dikarya</taxon>
        <taxon>Ascomycota</taxon>
        <taxon>Saccharomycotina</taxon>
        <taxon>Saccharomycetes</taxon>
        <taxon>Saccharomycetales</taxon>
        <taxon>Saccharomycetaceae</taxon>
        <taxon>Naumovozyma</taxon>
    </lineage>
</organism>
<feature type="region of interest" description="Disordered" evidence="7">
    <location>
        <begin position="290"/>
        <end position="368"/>
    </location>
</feature>
<feature type="compositionally biased region" description="Polar residues" evidence="7">
    <location>
        <begin position="290"/>
        <end position="306"/>
    </location>
</feature>
<feature type="transmembrane region" description="Helical" evidence="8">
    <location>
        <begin position="450"/>
        <end position="473"/>
    </location>
</feature>
<feature type="transmembrane region" description="Helical" evidence="8">
    <location>
        <begin position="113"/>
        <end position="136"/>
    </location>
</feature>
<feature type="transmembrane region" description="Helical" evidence="8">
    <location>
        <begin position="624"/>
        <end position="642"/>
    </location>
</feature>
<reference evidence="10 11" key="1">
    <citation type="journal article" date="2011" name="Proc. Natl. Acad. Sci. U.S.A.">
        <title>Evolutionary erosion of yeast sex chromosomes by mating-type switching accidents.</title>
        <authorList>
            <person name="Gordon J.L."/>
            <person name="Armisen D."/>
            <person name="Proux-Wera E."/>
            <person name="Oheigeartaigh S.S."/>
            <person name="Byrne K.P."/>
            <person name="Wolfe K.H."/>
        </authorList>
    </citation>
    <scope>NUCLEOTIDE SEQUENCE [LARGE SCALE GENOMIC DNA]</scope>
    <source>
        <strain evidence="11">ATCC 10597 / BCRC 20456 / CBS 421 / NBRC 0211 / NRRL Y-12639</strain>
    </source>
</reference>
<feature type="compositionally biased region" description="Low complexity" evidence="7">
    <location>
        <begin position="356"/>
        <end position="368"/>
    </location>
</feature>
<comment type="subcellular location">
    <subcellularLocation>
        <location evidence="1">Membrane</location>
        <topology evidence="1">Multi-pass membrane protein</topology>
    </subcellularLocation>
</comment>
<dbReference type="KEGG" id="ndi:NDAI_0D00330"/>
<dbReference type="GO" id="GO:0006874">
    <property type="term" value="P:intracellular calcium ion homeostasis"/>
    <property type="evidence" value="ECO:0007669"/>
    <property type="project" value="EnsemblFungi"/>
</dbReference>
<evidence type="ECO:0000313" key="10">
    <source>
        <dbReference type="EMBL" id="CCD24347.1"/>
    </source>
</evidence>
<keyword evidence="3" id="KW-0813">Transport</keyword>
<dbReference type="STRING" id="1071378.G0W986"/>
<feature type="transmembrane region" description="Helical" evidence="8">
    <location>
        <begin position="687"/>
        <end position="707"/>
    </location>
</feature>
<evidence type="ECO:0000256" key="4">
    <source>
        <dbReference type="ARBA" id="ARBA00022692"/>
    </source>
</evidence>
<dbReference type="GO" id="GO:0070316">
    <property type="term" value="P:regulation of G0 to G1 transition"/>
    <property type="evidence" value="ECO:0007669"/>
    <property type="project" value="EnsemblFungi"/>
</dbReference>
<dbReference type="InterPro" id="IPR051359">
    <property type="entry name" value="CaCA_antiporter"/>
</dbReference>
<gene>
    <name evidence="10" type="primary">NDAI0D00330</name>
    <name evidence="10" type="ordered locus">NDAI_0D00330</name>
</gene>
<dbReference type="InterPro" id="IPR044880">
    <property type="entry name" value="NCX_ion-bd_dom_sf"/>
</dbReference>
<name>G0W986_NAUDC</name>
<dbReference type="Gene3D" id="1.20.1420.30">
    <property type="entry name" value="NCX, central ion-binding region"/>
    <property type="match status" value="2"/>
</dbReference>
<dbReference type="GO" id="GO:0008324">
    <property type="term" value="F:monoatomic cation transmembrane transporter activity"/>
    <property type="evidence" value="ECO:0007669"/>
    <property type="project" value="TreeGrafter"/>
</dbReference>
<dbReference type="AlphaFoldDB" id="G0W986"/>
<dbReference type="OrthoDB" id="407410at2759"/>
<evidence type="ECO:0000256" key="3">
    <source>
        <dbReference type="ARBA" id="ARBA00022448"/>
    </source>
</evidence>
<dbReference type="InterPro" id="IPR004837">
    <property type="entry name" value="NaCa_Exmemb"/>
</dbReference>
<comment type="similarity">
    <text evidence="2">Belongs to the Ca(2+):cation antiporter (CaCA) (TC 2.A.19) family.</text>
</comment>
<keyword evidence="4 8" id="KW-0812">Transmembrane</keyword>
<dbReference type="HOGENOM" id="CLU_004979_2_1_1"/>
<dbReference type="Proteomes" id="UP000000689">
    <property type="component" value="Chromosome 4"/>
</dbReference>
<dbReference type="GeneID" id="11494851"/>
<evidence type="ECO:0000259" key="9">
    <source>
        <dbReference type="Pfam" id="PF01699"/>
    </source>
</evidence>
<feature type="transmembrane region" description="Helical" evidence="8">
    <location>
        <begin position="74"/>
        <end position="93"/>
    </location>
</feature>
<dbReference type="OMA" id="CASDYLC"/>
<keyword evidence="6 8" id="KW-0472">Membrane</keyword>
<feature type="domain" description="Sodium/calcium exchanger membrane region" evidence="9">
    <location>
        <begin position="29"/>
        <end position="198"/>
    </location>
</feature>
<accession>G0W986</accession>
<evidence type="ECO:0000313" key="11">
    <source>
        <dbReference type="Proteomes" id="UP000000689"/>
    </source>
</evidence>
<dbReference type="PANTHER" id="PTHR12266">
    <property type="entry name" value="NA+/CA2+ K+ INDEPENDENT EXCHANGER"/>
    <property type="match status" value="1"/>
</dbReference>
<dbReference type="EMBL" id="HE580270">
    <property type="protein sequence ID" value="CCD24347.1"/>
    <property type="molecule type" value="Genomic_DNA"/>
</dbReference>
<feature type="transmembrane region" description="Helical" evidence="8">
    <location>
        <begin position="485"/>
        <end position="505"/>
    </location>
</feature>
<evidence type="ECO:0000256" key="2">
    <source>
        <dbReference type="ARBA" id="ARBA00008170"/>
    </source>
</evidence>
<evidence type="ECO:0000256" key="8">
    <source>
        <dbReference type="SAM" id="Phobius"/>
    </source>
</evidence>
<feature type="transmembrane region" description="Helical" evidence="8">
    <location>
        <begin position="719"/>
        <end position="740"/>
    </location>
</feature>
<feature type="transmembrane region" description="Helical" evidence="8">
    <location>
        <begin position="543"/>
        <end position="562"/>
    </location>
</feature>
<sequence length="744" mass="84166">MDFLFKITHPSLLYPNASYSFTFIIPSIIHVILSFVLLGMCASDYLCPNVAQISELNRSSVSTRRRNSRTQDNSTNSSGVLMAVLLSWCNSSPDLFSNLMSWTTTPKSSDPSLNAAALSIGEVLGACGIILCIVEGSIFIVMSRTNISINKLQRRNLLKDLSFTTIAMCFMTYISLRNRVTILNCLLMCFVYVTYLVGKFSHNESKFISINDEENIIHEHGSASSEQIDEQMEASSDPFMDLSTNQLNTGIKPSLISAMDYQSLLSILESSDSNSNLEIDYSEDANELSTLSQENVHNTTIDNKTSIPYKDRPISEPIKSNLNNNNILPQRQIQTSPATFQPYSDTPETQRDDVFNNNNTNNNNQLTNNETILAPPVINIHKPRNRRKIKRIQNSFLKIFLPHLLNFRKKSILHKILSILTIPFVIILRMSCPHPSAELVEFDENLQKYIYSKLELMTLFIQGSLCPFVPYFLLSSLLFREPRMWLITLPSIIALCYIVLVISFYQTIRSHNKFSIIITTADQESEINEKSQSRRSIESLNTIINITFLSIGILNSILYISVIANSLIEMMEIYQSITGISKAILGLTIFAWGNSISDLISNIAMCRLYLRVPHQDDIEHITKIATKFFIISITSCLGGVMLNSMGGIGFSGLIAMLFIHKGSNYWWFLRYVELKEGESTTNYNHKFIVSCIGIIIQLIILIIIFGGPDQVREWAQRKMRLLGIIMCNIWGVATLCNVLFELFT</sequence>
<keyword evidence="11" id="KW-1185">Reference proteome</keyword>